<reference evidence="3" key="1">
    <citation type="submission" date="2018-11" db="EMBL/GenBank/DDBJ databases">
        <authorList>
            <consortium name="Pathogen Informatics"/>
        </authorList>
    </citation>
    <scope>NUCLEOTIDE SEQUENCE</scope>
</reference>
<evidence type="ECO:0000256" key="1">
    <source>
        <dbReference type="ARBA" id="ARBA00022630"/>
    </source>
</evidence>
<gene>
    <name evidence="3" type="ORF">PXEA_LOCUS5635</name>
</gene>
<dbReference type="Proteomes" id="UP000784294">
    <property type="component" value="Unassembled WGS sequence"/>
</dbReference>
<feature type="domain" description="Acyl-CoA dehydrogenase/oxidase C-terminal" evidence="2">
    <location>
        <begin position="1"/>
        <end position="34"/>
    </location>
</feature>
<evidence type="ECO:0000313" key="4">
    <source>
        <dbReference type="Proteomes" id="UP000784294"/>
    </source>
</evidence>
<proteinExistence type="predicted"/>
<name>A0A448WHU7_9PLAT</name>
<keyword evidence="4" id="KW-1185">Reference proteome</keyword>
<dbReference type="OrthoDB" id="6116700at2759"/>
<dbReference type="GO" id="GO:0016627">
    <property type="term" value="F:oxidoreductase activity, acting on the CH-CH group of donors"/>
    <property type="evidence" value="ECO:0007669"/>
    <property type="project" value="InterPro"/>
</dbReference>
<sequence>MGYMKETGLERIMRDLRIFRIFEGANDTLRLFVALTGLQYSGKHLQASASGAVDAILNRVK</sequence>
<dbReference type="Pfam" id="PF00441">
    <property type="entry name" value="Acyl-CoA_dh_1"/>
    <property type="match status" value="1"/>
</dbReference>
<dbReference type="SUPFAM" id="SSF47203">
    <property type="entry name" value="Acyl-CoA dehydrogenase C-terminal domain-like"/>
    <property type="match status" value="1"/>
</dbReference>
<accession>A0A448WHU7</accession>
<dbReference type="InterPro" id="IPR036250">
    <property type="entry name" value="AcylCo_DH-like_C"/>
</dbReference>
<protein>
    <recommendedName>
        <fullName evidence="2">Acyl-CoA dehydrogenase/oxidase C-terminal domain-containing protein</fullName>
    </recommendedName>
</protein>
<dbReference type="EMBL" id="CAAALY010014064">
    <property type="protein sequence ID" value="VEL12195.1"/>
    <property type="molecule type" value="Genomic_DNA"/>
</dbReference>
<dbReference type="InterPro" id="IPR009075">
    <property type="entry name" value="AcylCo_DH/oxidase_C"/>
</dbReference>
<evidence type="ECO:0000259" key="2">
    <source>
        <dbReference type="Pfam" id="PF00441"/>
    </source>
</evidence>
<evidence type="ECO:0000313" key="3">
    <source>
        <dbReference type="EMBL" id="VEL12195.1"/>
    </source>
</evidence>
<dbReference type="Gene3D" id="1.20.140.10">
    <property type="entry name" value="Butyryl-CoA Dehydrogenase, subunit A, domain 3"/>
    <property type="match status" value="1"/>
</dbReference>
<organism evidence="3 4">
    <name type="scientific">Protopolystoma xenopodis</name>
    <dbReference type="NCBI Taxonomy" id="117903"/>
    <lineage>
        <taxon>Eukaryota</taxon>
        <taxon>Metazoa</taxon>
        <taxon>Spiralia</taxon>
        <taxon>Lophotrochozoa</taxon>
        <taxon>Platyhelminthes</taxon>
        <taxon>Monogenea</taxon>
        <taxon>Polyopisthocotylea</taxon>
        <taxon>Polystomatidea</taxon>
        <taxon>Polystomatidae</taxon>
        <taxon>Protopolystoma</taxon>
    </lineage>
</organism>
<comment type="caution">
    <text evidence="3">The sequence shown here is derived from an EMBL/GenBank/DDBJ whole genome shotgun (WGS) entry which is preliminary data.</text>
</comment>
<dbReference type="AlphaFoldDB" id="A0A448WHU7"/>
<keyword evidence="1" id="KW-0285">Flavoprotein</keyword>